<dbReference type="HOGENOM" id="CLU_589061_0_0_10"/>
<dbReference type="CDD" id="cd05483">
    <property type="entry name" value="retropepsin_like_bacteria"/>
    <property type="match status" value="1"/>
</dbReference>
<dbReference type="PATRIC" id="fig|702438.4.peg.2106"/>
<dbReference type="Proteomes" id="UP000005141">
    <property type="component" value="Unassembled WGS sequence"/>
</dbReference>
<evidence type="ECO:0008006" key="4">
    <source>
        <dbReference type="Google" id="ProtNLM"/>
    </source>
</evidence>
<accession>G1WDX0</accession>
<organism evidence="2 3">
    <name type="scientific">Segatella oulorum F0390</name>
    <dbReference type="NCBI Taxonomy" id="702438"/>
    <lineage>
        <taxon>Bacteria</taxon>
        <taxon>Pseudomonadati</taxon>
        <taxon>Bacteroidota</taxon>
        <taxon>Bacteroidia</taxon>
        <taxon>Bacteroidales</taxon>
        <taxon>Prevotellaceae</taxon>
        <taxon>Segatella</taxon>
    </lineage>
</organism>
<dbReference type="EMBL" id="ADGI01000062">
    <property type="protein sequence ID" value="EGV29269.1"/>
    <property type="molecule type" value="Genomic_DNA"/>
</dbReference>
<dbReference type="GeneID" id="95426588"/>
<dbReference type="InterPro" id="IPR034122">
    <property type="entry name" value="Retropepsin-like_bacterial"/>
</dbReference>
<dbReference type="InterPro" id="IPR021109">
    <property type="entry name" value="Peptidase_aspartic_dom_sf"/>
</dbReference>
<comment type="caution">
    <text evidence="2">The sequence shown here is derived from an EMBL/GenBank/DDBJ whole genome shotgun (WGS) entry which is preliminary data.</text>
</comment>
<gene>
    <name evidence="2" type="ORF">HMPREF9431_02021</name>
</gene>
<keyword evidence="1" id="KW-0732">Signal</keyword>
<dbReference type="AlphaFoldDB" id="G1WDX0"/>
<feature type="chain" id="PRO_5003424925" description="Peptidase A2 domain-containing protein" evidence="1">
    <location>
        <begin position="22"/>
        <end position="467"/>
    </location>
</feature>
<name>G1WDX0_9BACT</name>
<dbReference type="Gene3D" id="2.40.70.10">
    <property type="entry name" value="Acid Proteases"/>
    <property type="match status" value="1"/>
</dbReference>
<evidence type="ECO:0000313" key="2">
    <source>
        <dbReference type="EMBL" id="EGV29269.1"/>
    </source>
</evidence>
<dbReference type="Pfam" id="PF13650">
    <property type="entry name" value="Asp_protease_2"/>
    <property type="match status" value="1"/>
</dbReference>
<proteinExistence type="predicted"/>
<evidence type="ECO:0000313" key="3">
    <source>
        <dbReference type="Proteomes" id="UP000005141"/>
    </source>
</evidence>
<sequence>MKYLRLFILLTTLALSRPSLAQLQKQAQLSRFFDALNSGRFSELGQIYAPTDSVAPSVKLAIQAFTEVGKNRYDLAIDLLCKNLRTNWRLYGDEALSFSNLLMNLYVAERRYDDAECQYDWLKNTYAPAQLQYYQNLTLNNAVSKCIEETYKFLEENRKIPQMRIVCKGEPKPIKFILDSHIKTRLKINQTSEMFLWDTGSEGALLIPHRYADALGLDYRNKSVNSKDAQDPLIIVDSLIIGNFTLYNVPAFIHDMVNPIPALYDRRASEKELHDALMVYEASNIPIIGLPVIKHLEKLGIDWKNNCFFFPKKTLPAPTLQEQMFVTGVKYSKLITPFSINSVRALAMIDIGSTTFADMHKNLVNAYPKRFSTIKDVNAHSYSLTLYGVSDTTNVFLVKPSLTYANQLLLPKERLKVIGYRDEDQDMKSWDVQLGYPFFKSLGEVMVLDFKEMKLKIWRKSDAIHLH</sequence>
<evidence type="ECO:0000256" key="1">
    <source>
        <dbReference type="SAM" id="SignalP"/>
    </source>
</evidence>
<dbReference type="RefSeq" id="WP_004381093.1">
    <property type="nucleotide sequence ID" value="NZ_JH114217.1"/>
</dbReference>
<dbReference type="OrthoDB" id="1100862at2"/>
<keyword evidence="3" id="KW-1185">Reference proteome</keyword>
<protein>
    <recommendedName>
        <fullName evidence="4">Peptidase A2 domain-containing protein</fullName>
    </recommendedName>
</protein>
<feature type="signal peptide" evidence="1">
    <location>
        <begin position="1"/>
        <end position="21"/>
    </location>
</feature>
<reference evidence="2 3" key="1">
    <citation type="submission" date="2011-07" db="EMBL/GenBank/DDBJ databases">
        <title>The Genome Sequence of Prevotella oulorum F0390.</title>
        <authorList>
            <consortium name="The Broad Institute Genome Sequencing Platform"/>
            <consortium name="The Broad Institute Genome Sequencing Center for Infectious Disease"/>
            <person name="Earl A."/>
            <person name="Ward D."/>
            <person name="Feldgarden M."/>
            <person name="Gevers D."/>
            <person name="Izard J."/>
            <person name="Ganesan A."/>
            <person name="Baranova O.V."/>
            <person name="Blanton J.M."/>
            <person name="Tanner A.C."/>
            <person name="Dewhirst F.E."/>
            <person name="Young S.K."/>
            <person name="Zeng Q."/>
            <person name="Gargeya S."/>
            <person name="Fitzgerald M."/>
            <person name="Haas B."/>
            <person name="Abouelleil A."/>
            <person name="Alvarado L."/>
            <person name="Arachchi H.M."/>
            <person name="Berlin A."/>
            <person name="Brown A."/>
            <person name="Chapman S.B."/>
            <person name="Chen Z."/>
            <person name="Dunbar C."/>
            <person name="Freedman E."/>
            <person name="Gearin G."/>
            <person name="Gellesch M."/>
            <person name="Goldberg J."/>
            <person name="Griggs A."/>
            <person name="Gujja S."/>
            <person name="Heiman D."/>
            <person name="Howarth C."/>
            <person name="Larson L."/>
            <person name="Lui A."/>
            <person name="MacDonald P.J.P."/>
            <person name="Mehta T."/>
            <person name="Montmayeur A."/>
            <person name="Murphy C."/>
            <person name="Neiman D."/>
            <person name="Pearson M."/>
            <person name="Priest M."/>
            <person name="Roberts A."/>
            <person name="Saif S."/>
            <person name="Shea T."/>
            <person name="Shenoy N."/>
            <person name="Sisk P."/>
            <person name="Stolte C."/>
            <person name="Sykes S."/>
            <person name="Wortman J."/>
            <person name="Nusbaum C."/>
            <person name="Birren B."/>
        </authorList>
    </citation>
    <scope>NUCLEOTIDE SEQUENCE [LARGE SCALE GENOMIC DNA]</scope>
    <source>
        <strain evidence="2 3">F0390</strain>
    </source>
</reference>